<keyword evidence="2" id="KW-1003">Cell membrane</keyword>
<feature type="domain" description="RDD" evidence="7">
    <location>
        <begin position="68"/>
        <end position="195"/>
    </location>
</feature>
<dbReference type="AlphaFoldDB" id="A0A2U2P9P9"/>
<evidence type="ECO:0000256" key="4">
    <source>
        <dbReference type="ARBA" id="ARBA00022989"/>
    </source>
</evidence>
<sequence length="204" mass="22964">MLEDEYLVVIGGKPQGPFFKDQLKDLKISPDTFVKTRGMADYKEAREVAELCDLMGFKHSAIPAPQYYAGIDSRLLAVAIDYILVLFVYVLVLIVMVSFVESQYLRVAFSLTGIPLIPVTKIIIGVFMEASERQGTFGKSWLGIKVTDEQGNRISFSRSLLRNFLKIVPVLTLGIGYFTGFFNRRQQCLHDIMAGTLVIKDRLV</sequence>
<dbReference type="PANTHER" id="PTHR36115">
    <property type="entry name" value="PROLINE-RICH ANTIGEN HOMOLOG-RELATED"/>
    <property type="match status" value="1"/>
</dbReference>
<accession>A0A2U2P9P9</accession>
<comment type="caution">
    <text evidence="9">The sequence shown here is derived from an EMBL/GenBank/DDBJ whole genome shotgun (WGS) entry which is preliminary data.</text>
</comment>
<dbReference type="PANTHER" id="PTHR36115:SF6">
    <property type="entry name" value="PROLINE-RICH ANTIGEN HOMOLOG"/>
    <property type="match status" value="1"/>
</dbReference>
<name>A0A2U2P9P9_9SPHI</name>
<dbReference type="Pfam" id="PF06271">
    <property type="entry name" value="RDD"/>
    <property type="match status" value="1"/>
</dbReference>
<comment type="subcellular location">
    <subcellularLocation>
        <location evidence="1">Cell membrane</location>
        <topology evidence="1">Multi-pass membrane protein</topology>
    </subcellularLocation>
</comment>
<evidence type="ECO:0000256" key="3">
    <source>
        <dbReference type="ARBA" id="ARBA00022692"/>
    </source>
</evidence>
<keyword evidence="3 6" id="KW-0812">Transmembrane</keyword>
<feature type="transmembrane region" description="Helical" evidence="6">
    <location>
        <begin position="164"/>
        <end position="183"/>
    </location>
</feature>
<feature type="transmembrane region" description="Helical" evidence="6">
    <location>
        <begin position="75"/>
        <end position="100"/>
    </location>
</feature>
<feature type="transmembrane region" description="Helical" evidence="6">
    <location>
        <begin position="107"/>
        <end position="128"/>
    </location>
</feature>
<evidence type="ECO:0000313" key="9">
    <source>
        <dbReference type="EMBL" id="PWG78128.1"/>
    </source>
</evidence>
<keyword evidence="10" id="KW-1185">Reference proteome</keyword>
<dbReference type="InterPro" id="IPR051791">
    <property type="entry name" value="Pra-immunoreactive"/>
</dbReference>
<dbReference type="Pfam" id="PF14237">
    <property type="entry name" value="GYF_2"/>
    <property type="match status" value="1"/>
</dbReference>
<protein>
    <submittedName>
        <fullName evidence="9">RDD family protein</fullName>
    </submittedName>
</protein>
<dbReference type="EMBL" id="QEAS01000034">
    <property type="protein sequence ID" value="PWG78128.1"/>
    <property type="molecule type" value="Genomic_DNA"/>
</dbReference>
<keyword evidence="5 6" id="KW-0472">Membrane</keyword>
<dbReference type="RefSeq" id="WP_109418339.1">
    <property type="nucleotide sequence ID" value="NZ_QEAS01000034.1"/>
</dbReference>
<evidence type="ECO:0000259" key="8">
    <source>
        <dbReference type="Pfam" id="PF14237"/>
    </source>
</evidence>
<evidence type="ECO:0000256" key="1">
    <source>
        <dbReference type="ARBA" id="ARBA00004651"/>
    </source>
</evidence>
<evidence type="ECO:0000313" key="10">
    <source>
        <dbReference type="Proteomes" id="UP000245647"/>
    </source>
</evidence>
<evidence type="ECO:0000259" key="7">
    <source>
        <dbReference type="Pfam" id="PF06271"/>
    </source>
</evidence>
<proteinExistence type="predicted"/>
<evidence type="ECO:0000256" key="6">
    <source>
        <dbReference type="SAM" id="Phobius"/>
    </source>
</evidence>
<organism evidence="9 10">
    <name type="scientific">Pararcticibacter amylolyticus</name>
    <dbReference type="NCBI Taxonomy" id="2173175"/>
    <lineage>
        <taxon>Bacteria</taxon>
        <taxon>Pseudomonadati</taxon>
        <taxon>Bacteroidota</taxon>
        <taxon>Sphingobacteriia</taxon>
        <taxon>Sphingobacteriales</taxon>
        <taxon>Sphingobacteriaceae</taxon>
        <taxon>Pararcticibacter</taxon>
    </lineage>
</organism>
<dbReference type="Proteomes" id="UP000245647">
    <property type="component" value="Unassembled WGS sequence"/>
</dbReference>
<evidence type="ECO:0000256" key="2">
    <source>
        <dbReference type="ARBA" id="ARBA00022475"/>
    </source>
</evidence>
<dbReference type="OrthoDB" id="9793824at2"/>
<feature type="domain" description="GYF" evidence="8">
    <location>
        <begin position="8"/>
        <end position="51"/>
    </location>
</feature>
<gene>
    <name evidence="9" type="ORF">DDR33_23970</name>
</gene>
<evidence type="ECO:0000256" key="5">
    <source>
        <dbReference type="ARBA" id="ARBA00023136"/>
    </source>
</evidence>
<keyword evidence="4 6" id="KW-1133">Transmembrane helix</keyword>
<reference evidence="9 10" key="1">
    <citation type="submission" date="2018-04" db="EMBL/GenBank/DDBJ databases">
        <title>Pedobacter chongqingensis sp. nov., isolated from a rottenly hemp rope.</title>
        <authorList>
            <person name="Cai Y."/>
        </authorList>
    </citation>
    <scope>NUCLEOTIDE SEQUENCE [LARGE SCALE GENOMIC DNA]</scope>
    <source>
        <strain evidence="9 10">FJ4-8</strain>
    </source>
</reference>
<dbReference type="InterPro" id="IPR010432">
    <property type="entry name" value="RDD"/>
</dbReference>
<dbReference type="InterPro" id="IPR025640">
    <property type="entry name" value="GYF_2"/>
</dbReference>
<dbReference type="GO" id="GO:0005886">
    <property type="term" value="C:plasma membrane"/>
    <property type="evidence" value="ECO:0007669"/>
    <property type="project" value="UniProtKB-SubCell"/>
</dbReference>